<name>A0A914Y5D0_9BILA</name>
<dbReference type="Proteomes" id="UP000887577">
    <property type="component" value="Unplaced"/>
</dbReference>
<keyword evidence="1" id="KW-1185">Reference proteome</keyword>
<reference evidence="2" key="1">
    <citation type="submission" date="2022-11" db="UniProtKB">
        <authorList>
            <consortium name="WormBaseParasite"/>
        </authorList>
    </citation>
    <scope>IDENTIFICATION</scope>
</reference>
<evidence type="ECO:0000313" key="2">
    <source>
        <dbReference type="WBParaSite" id="PSU_v2.g14641.t1"/>
    </source>
</evidence>
<dbReference type="WBParaSite" id="PSU_v2.g14641.t1">
    <property type="protein sequence ID" value="PSU_v2.g14641.t1"/>
    <property type="gene ID" value="PSU_v2.g14641"/>
</dbReference>
<sequence>MISAIANLIAMYPGPEDQAGITYPNVPEWPTYNSSGKIVGFIPIPIHTVSDFYDYNLNPDSICPRQDQLWKLVEETPEYQEATKSNAELFKTVNSLTGQDTNLTNLWLIADALTIEVCFFYIF</sequence>
<organism evidence="1 2">
    <name type="scientific">Panagrolaimus superbus</name>
    <dbReference type="NCBI Taxonomy" id="310955"/>
    <lineage>
        <taxon>Eukaryota</taxon>
        <taxon>Metazoa</taxon>
        <taxon>Ecdysozoa</taxon>
        <taxon>Nematoda</taxon>
        <taxon>Chromadorea</taxon>
        <taxon>Rhabditida</taxon>
        <taxon>Tylenchina</taxon>
        <taxon>Panagrolaimomorpha</taxon>
        <taxon>Panagrolaimoidea</taxon>
        <taxon>Panagrolaimidae</taxon>
        <taxon>Panagrolaimus</taxon>
    </lineage>
</organism>
<dbReference type="InterPro" id="IPR029033">
    <property type="entry name" value="His_PPase_superfam"/>
</dbReference>
<protein>
    <submittedName>
        <fullName evidence="2">Uncharacterized protein</fullName>
    </submittedName>
</protein>
<accession>A0A914Y5D0</accession>
<proteinExistence type="predicted"/>
<dbReference type="GO" id="GO:0016791">
    <property type="term" value="F:phosphatase activity"/>
    <property type="evidence" value="ECO:0007669"/>
    <property type="project" value="UniProtKB-ARBA"/>
</dbReference>
<evidence type="ECO:0000313" key="1">
    <source>
        <dbReference type="Proteomes" id="UP000887577"/>
    </source>
</evidence>
<dbReference type="AlphaFoldDB" id="A0A914Y5D0"/>
<dbReference type="Gene3D" id="3.40.50.1240">
    <property type="entry name" value="Phosphoglycerate mutase-like"/>
    <property type="match status" value="1"/>
</dbReference>
<dbReference type="SUPFAM" id="SSF53254">
    <property type="entry name" value="Phosphoglycerate mutase-like"/>
    <property type="match status" value="1"/>
</dbReference>